<name>A0A830HD18_9CHLO</name>
<dbReference type="InterPro" id="IPR051781">
    <property type="entry name" value="Metallo-dep_Hydrolase"/>
</dbReference>
<proteinExistence type="predicted"/>
<accession>A0A830HD18</accession>
<evidence type="ECO:0008006" key="3">
    <source>
        <dbReference type="Google" id="ProtNLM"/>
    </source>
</evidence>
<dbReference type="AlphaFoldDB" id="A0A830HD18"/>
<dbReference type="SUPFAM" id="SSF51556">
    <property type="entry name" value="Metallo-dependent hydrolases"/>
    <property type="match status" value="1"/>
</dbReference>
<dbReference type="GO" id="GO:0016810">
    <property type="term" value="F:hydrolase activity, acting on carbon-nitrogen (but not peptide) bonds"/>
    <property type="evidence" value="ECO:0007669"/>
    <property type="project" value="InterPro"/>
</dbReference>
<evidence type="ECO:0000313" key="1">
    <source>
        <dbReference type="EMBL" id="GHP05256.1"/>
    </source>
</evidence>
<dbReference type="PANTHER" id="PTHR43135:SF3">
    <property type="entry name" value="ALPHA-D-RIBOSE 1-METHYLPHOSPHONATE 5-TRIPHOSPHATE DIPHOSPHATASE"/>
    <property type="match status" value="1"/>
</dbReference>
<dbReference type="EMBL" id="BNJQ01000009">
    <property type="protein sequence ID" value="GHP05256.1"/>
    <property type="molecule type" value="Genomic_DNA"/>
</dbReference>
<keyword evidence="2" id="KW-1185">Reference proteome</keyword>
<dbReference type="PANTHER" id="PTHR43135">
    <property type="entry name" value="ALPHA-D-RIBOSE 1-METHYLPHOSPHONATE 5-TRIPHOSPHATE DIPHOSPHATASE"/>
    <property type="match status" value="1"/>
</dbReference>
<evidence type="ECO:0000313" key="2">
    <source>
        <dbReference type="Proteomes" id="UP000660262"/>
    </source>
</evidence>
<gene>
    <name evidence="1" type="ORF">PPROV_000400800</name>
</gene>
<protein>
    <recommendedName>
        <fullName evidence="3">Amidohydrolase-related domain-containing protein</fullName>
    </recommendedName>
</protein>
<dbReference type="OrthoDB" id="194468at2759"/>
<dbReference type="Proteomes" id="UP000660262">
    <property type="component" value="Unassembled WGS sequence"/>
</dbReference>
<comment type="caution">
    <text evidence="1">The sequence shown here is derived from an EMBL/GenBank/DDBJ whole genome shotgun (WGS) entry which is preliminary data.</text>
</comment>
<organism evidence="1 2">
    <name type="scientific">Pycnococcus provasolii</name>
    <dbReference type="NCBI Taxonomy" id="41880"/>
    <lineage>
        <taxon>Eukaryota</taxon>
        <taxon>Viridiplantae</taxon>
        <taxon>Chlorophyta</taxon>
        <taxon>Pseudoscourfieldiophyceae</taxon>
        <taxon>Pseudoscourfieldiales</taxon>
        <taxon>Pycnococcaceae</taxon>
        <taxon>Pycnococcus</taxon>
    </lineage>
</organism>
<dbReference type="Gene3D" id="3.20.20.140">
    <property type="entry name" value="Metal-dependent hydrolases"/>
    <property type="match status" value="1"/>
</dbReference>
<reference evidence="1" key="1">
    <citation type="submission" date="2020-10" db="EMBL/GenBank/DDBJ databases">
        <title>Unveiling of a novel bifunctional photoreceptor, Dualchrome1, isolated from a cosmopolitan green alga.</title>
        <authorList>
            <person name="Suzuki S."/>
            <person name="Kawachi M."/>
        </authorList>
    </citation>
    <scope>NUCLEOTIDE SEQUENCE</scope>
    <source>
        <strain evidence="1">NIES 2893</strain>
    </source>
</reference>
<dbReference type="SUPFAM" id="SSF51338">
    <property type="entry name" value="Composite domain of metallo-dependent hydrolases"/>
    <property type="match status" value="1"/>
</dbReference>
<dbReference type="Gene3D" id="2.30.40.10">
    <property type="entry name" value="Urease, subunit C, domain 1"/>
    <property type="match status" value="1"/>
</dbReference>
<sequence>MWGLSPEFAKNPLMPPSKVPEILRLGEQYSDFGQRLLASGVKVAFASDYVGPNADAERARRYEIYWRTQAFGSNLEVLRQMTSLGGELLRLSGPRFPVQVNGEPAKIGVIESGALADLVLVRGNPLENMTLIGANSRWFDASPEWKPVDTIEAVVKGGRLFDFNLQGGPTAATGTKVNLDACVGPAAHS</sequence>
<dbReference type="InterPro" id="IPR011059">
    <property type="entry name" value="Metal-dep_hydrolase_composite"/>
</dbReference>
<dbReference type="InterPro" id="IPR032466">
    <property type="entry name" value="Metal_Hydrolase"/>
</dbReference>